<name>A0ACB7X2F7_9ERIC</name>
<comment type="caution">
    <text evidence="1">The sequence shown here is derived from an EMBL/GenBank/DDBJ whole genome shotgun (WGS) entry which is preliminary data.</text>
</comment>
<reference evidence="1 2" key="1">
    <citation type="journal article" date="2021" name="Hortic Res">
        <title>High-quality reference genome and annotation aids understanding of berry development for evergreen blueberry (Vaccinium darrowii).</title>
        <authorList>
            <person name="Yu J."/>
            <person name="Hulse-Kemp A.M."/>
            <person name="Babiker E."/>
            <person name="Staton M."/>
        </authorList>
    </citation>
    <scope>NUCLEOTIDE SEQUENCE [LARGE SCALE GENOMIC DNA]</scope>
    <source>
        <strain evidence="2">cv. NJ 8807/NJ 8810</strain>
        <tissue evidence="1">Young leaf</tissue>
    </source>
</reference>
<evidence type="ECO:0000313" key="2">
    <source>
        <dbReference type="Proteomes" id="UP000828048"/>
    </source>
</evidence>
<accession>A0ACB7X2F7</accession>
<gene>
    <name evidence="1" type="ORF">Vadar_020425</name>
</gene>
<sequence length="201" mass="22611">MAAFRRMENKHSANWAELQHDLLTLIAQRVGLLEDFSAFRRVCRSWLSVAAKDNFKGSQGIPWLMLPVFHQKTTTNVLMVIHGGFLGFWKAGEKAWTTIKTSPVAHALGRIPHGNLRCRRPYIAESKGEVLVVFRDGYDQLVYVSKNDCRSKYKFEVFTVDASNGECVELQSLGDNALFVGYNASISVQAAKFQGIRPNCI</sequence>
<keyword evidence="2" id="KW-1185">Reference proteome</keyword>
<protein>
    <submittedName>
        <fullName evidence="1">Uncharacterized protein</fullName>
    </submittedName>
</protein>
<organism evidence="1 2">
    <name type="scientific">Vaccinium darrowii</name>
    <dbReference type="NCBI Taxonomy" id="229202"/>
    <lineage>
        <taxon>Eukaryota</taxon>
        <taxon>Viridiplantae</taxon>
        <taxon>Streptophyta</taxon>
        <taxon>Embryophyta</taxon>
        <taxon>Tracheophyta</taxon>
        <taxon>Spermatophyta</taxon>
        <taxon>Magnoliopsida</taxon>
        <taxon>eudicotyledons</taxon>
        <taxon>Gunneridae</taxon>
        <taxon>Pentapetalae</taxon>
        <taxon>asterids</taxon>
        <taxon>Ericales</taxon>
        <taxon>Ericaceae</taxon>
        <taxon>Vaccinioideae</taxon>
        <taxon>Vaccinieae</taxon>
        <taxon>Vaccinium</taxon>
    </lineage>
</organism>
<dbReference type="EMBL" id="CM037152">
    <property type="protein sequence ID" value="KAH7834862.1"/>
    <property type="molecule type" value="Genomic_DNA"/>
</dbReference>
<dbReference type="Proteomes" id="UP000828048">
    <property type="component" value="Chromosome 2"/>
</dbReference>
<evidence type="ECO:0000313" key="1">
    <source>
        <dbReference type="EMBL" id="KAH7834862.1"/>
    </source>
</evidence>
<proteinExistence type="predicted"/>